<dbReference type="GO" id="GO:0005524">
    <property type="term" value="F:ATP binding"/>
    <property type="evidence" value="ECO:0007669"/>
    <property type="project" value="UniProtKB-KW"/>
</dbReference>
<dbReference type="SUPFAM" id="SSF53244">
    <property type="entry name" value="MurD-like peptide ligases, peptide-binding domain"/>
    <property type="match status" value="1"/>
</dbReference>
<evidence type="ECO:0000256" key="3">
    <source>
        <dbReference type="ARBA" id="ARBA00022840"/>
    </source>
</evidence>
<name>A0A1G2BT17_9BACT</name>
<feature type="domain" description="Mur ligase C-terminal" evidence="4">
    <location>
        <begin position="286"/>
        <end position="412"/>
    </location>
</feature>
<dbReference type="InterPro" id="IPR051046">
    <property type="entry name" value="MurCDEF_CellWall_CoF430Synth"/>
</dbReference>
<keyword evidence="3" id="KW-0067">ATP-binding</keyword>
<dbReference type="Gene3D" id="3.40.1190.10">
    <property type="entry name" value="Mur-like, catalytic domain"/>
    <property type="match status" value="1"/>
</dbReference>
<dbReference type="SUPFAM" id="SSF53623">
    <property type="entry name" value="MurD-like peptide ligases, catalytic domain"/>
    <property type="match status" value="1"/>
</dbReference>
<sequence length="445" mass="49931">MRRLAVYVVLLYLRFFARIALFMHRPKVIGIAGSVGKSSAKYALKAILEKTGRTVSTSGNSETGVPLGILGITLAGYGPIDWLIALLRCPFGVFHLIGASYLIVEMGIDDPRPPKNMEYLLTIVEPDVAVIVTESAAHTMQFEKALTVEEAHGMDPAERRDLLIRRITAEDVKMITDRTDTVVYNADNAFITDELKKLKHDDKMMLSFGASPDNRLTYGRREVTLQHTFFEFKLDADRIAFRVNDYALPEEYREVFGAAILAAYAVGETPARIEQALSSFHALPKGRVSLLRGINDSVIIDSSYNASRVSVMAFLGLAQELRDATQRPVVFAFGDMRELGGEAELEHTDVARRAVEVAEYLYCVGPLTKQYVMPIAEQAGLRELQWFENARLLGSHLRSHLPNNALVLVKGSQNQIFLEEAIKFILADEKDVSRLCRQERYWKKE</sequence>
<dbReference type="EMBL" id="MHKN01000020">
    <property type="protein sequence ID" value="OGY92304.1"/>
    <property type="molecule type" value="Genomic_DNA"/>
</dbReference>
<dbReference type="AlphaFoldDB" id="A0A1G2BT17"/>
<evidence type="ECO:0000313" key="6">
    <source>
        <dbReference type="Proteomes" id="UP000177349"/>
    </source>
</evidence>
<dbReference type="GO" id="GO:0016881">
    <property type="term" value="F:acid-amino acid ligase activity"/>
    <property type="evidence" value="ECO:0007669"/>
    <property type="project" value="InterPro"/>
</dbReference>
<evidence type="ECO:0000256" key="1">
    <source>
        <dbReference type="ARBA" id="ARBA00022598"/>
    </source>
</evidence>
<keyword evidence="1" id="KW-0436">Ligase</keyword>
<comment type="caution">
    <text evidence="5">The sequence shown here is derived from an EMBL/GenBank/DDBJ whole genome shotgun (WGS) entry which is preliminary data.</text>
</comment>
<dbReference type="Pfam" id="PF02875">
    <property type="entry name" value="Mur_ligase_C"/>
    <property type="match status" value="1"/>
</dbReference>
<evidence type="ECO:0000313" key="5">
    <source>
        <dbReference type="EMBL" id="OGY92304.1"/>
    </source>
</evidence>
<dbReference type="InterPro" id="IPR036565">
    <property type="entry name" value="Mur-like_cat_sf"/>
</dbReference>
<evidence type="ECO:0000259" key="4">
    <source>
        <dbReference type="Pfam" id="PF02875"/>
    </source>
</evidence>
<keyword evidence="2" id="KW-0547">Nucleotide-binding</keyword>
<dbReference type="InterPro" id="IPR036615">
    <property type="entry name" value="Mur_ligase_C_dom_sf"/>
</dbReference>
<organism evidence="5 6">
    <name type="scientific">Candidatus Komeilibacteria bacterium RIFCSPLOWO2_01_FULL_53_11</name>
    <dbReference type="NCBI Taxonomy" id="1798552"/>
    <lineage>
        <taxon>Bacteria</taxon>
        <taxon>Candidatus Komeiliibacteriota</taxon>
    </lineage>
</organism>
<gene>
    <name evidence="5" type="ORF">A3B31_00160</name>
</gene>
<dbReference type="Proteomes" id="UP000177349">
    <property type="component" value="Unassembled WGS sequence"/>
</dbReference>
<reference evidence="5 6" key="1">
    <citation type="journal article" date="2016" name="Nat. Commun.">
        <title>Thousands of microbial genomes shed light on interconnected biogeochemical processes in an aquifer system.</title>
        <authorList>
            <person name="Anantharaman K."/>
            <person name="Brown C.T."/>
            <person name="Hug L.A."/>
            <person name="Sharon I."/>
            <person name="Castelle C.J."/>
            <person name="Probst A.J."/>
            <person name="Thomas B.C."/>
            <person name="Singh A."/>
            <person name="Wilkins M.J."/>
            <person name="Karaoz U."/>
            <person name="Brodie E.L."/>
            <person name="Williams K.H."/>
            <person name="Hubbard S.S."/>
            <person name="Banfield J.F."/>
        </authorList>
    </citation>
    <scope>NUCLEOTIDE SEQUENCE [LARGE SCALE GENOMIC DNA]</scope>
</reference>
<evidence type="ECO:0000256" key="2">
    <source>
        <dbReference type="ARBA" id="ARBA00022741"/>
    </source>
</evidence>
<proteinExistence type="predicted"/>
<dbReference type="PANTHER" id="PTHR43024:SF1">
    <property type="entry name" value="UDP-N-ACETYLMURAMOYL-TRIPEPTIDE--D-ALANYL-D-ALANINE LIGASE"/>
    <property type="match status" value="1"/>
</dbReference>
<protein>
    <recommendedName>
        <fullName evidence="4">Mur ligase C-terminal domain-containing protein</fullName>
    </recommendedName>
</protein>
<dbReference type="Gene3D" id="3.90.190.20">
    <property type="entry name" value="Mur ligase, C-terminal domain"/>
    <property type="match status" value="1"/>
</dbReference>
<dbReference type="PANTHER" id="PTHR43024">
    <property type="entry name" value="UDP-N-ACETYLMURAMOYL-TRIPEPTIDE--D-ALANYL-D-ALANINE LIGASE"/>
    <property type="match status" value="1"/>
</dbReference>
<dbReference type="InterPro" id="IPR004101">
    <property type="entry name" value="Mur_ligase_C"/>
</dbReference>
<accession>A0A1G2BT17</accession>